<accession>A0A174K101</accession>
<dbReference type="InterPro" id="IPR006439">
    <property type="entry name" value="HAD-SF_hydro_IA"/>
</dbReference>
<dbReference type="NCBIfam" id="TIGR01549">
    <property type="entry name" value="HAD-SF-IA-v1"/>
    <property type="match status" value="1"/>
</dbReference>
<dbReference type="AlphaFoldDB" id="A0A174K101"/>
<dbReference type="Proteomes" id="UP000095594">
    <property type="component" value="Unassembled WGS sequence"/>
</dbReference>
<name>A0A174K101_9CLOT</name>
<proteinExistence type="predicted"/>
<dbReference type="EC" id="3.1.3.-" evidence="1"/>
<dbReference type="PANTHER" id="PTHR18901">
    <property type="entry name" value="2-DEOXYGLUCOSE-6-PHOSPHATE PHOSPHATASE 2"/>
    <property type="match status" value="1"/>
</dbReference>
<dbReference type="InterPro" id="IPR036412">
    <property type="entry name" value="HAD-like_sf"/>
</dbReference>
<dbReference type="EMBL" id="CYZX01000023">
    <property type="protein sequence ID" value="CUP03687.1"/>
    <property type="molecule type" value="Genomic_DNA"/>
</dbReference>
<dbReference type="Gene3D" id="1.10.150.240">
    <property type="entry name" value="Putative phosphatase, domain 2"/>
    <property type="match status" value="1"/>
</dbReference>
<organism evidence="1 2">
    <name type="scientific">Clostridium disporicum</name>
    <dbReference type="NCBI Taxonomy" id="84024"/>
    <lineage>
        <taxon>Bacteria</taxon>
        <taxon>Bacillati</taxon>
        <taxon>Bacillota</taxon>
        <taxon>Clostridia</taxon>
        <taxon>Eubacteriales</taxon>
        <taxon>Clostridiaceae</taxon>
        <taxon>Clostridium</taxon>
    </lineage>
</organism>
<dbReference type="NCBIfam" id="TIGR01509">
    <property type="entry name" value="HAD-SF-IA-v3"/>
    <property type="match status" value="1"/>
</dbReference>
<dbReference type="SFLD" id="SFLDG01129">
    <property type="entry name" value="C1.5:_HAD__Beta-PGM__Phosphata"/>
    <property type="match status" value="1"/>
</dbReference>
<gene>
    <name evidence="1" type="ORF">ERS852471_02854</name>
</gene>
<dbReference type="SFLD" id="SFLDS00003">
    <property type="entry name" value="Haloacid_Dehalogenase"/>
    <property type="match status" value="1"/>
</dbReference>
<dbReference type="InterPro" id="IPR023214">
    <property type="entry name" value="HAD_sf"/>
</dbReference>
<evidence type="ECO:0000313" key="2">
    <source>
        <dbReference type="Proteomes" id="UP000095594"/>
    </source>
</evidence>
<dbReference type="InterPro" id="IPR023198">
    <property type="entry name" value="PGP-like_dom2"/>
</dbReference>
<dbReference type="InterPro" id="IPR041492">
    <property type="entry name" value="HAD_2"/>
</dbReference>
<dbReference type="CDD" id="cd07505">
    <property type="entry name" value="HAD_BPGM-like"/>
    <property type="match status" value="1"/>
</dbReference>
<dbReference type="GO" id="GO:0016791">
    <property type="term" value="F:phosphatase activity"/>
    <property type="evidence" value="ECO:0007669"/>
    <property type="project" value="TreeGrafter"/>
</dbReference>
<keyword evidence="1" id="KW-0378">Hydrolase</keyword>
<dbReference type="Pfam" id="PF13419">
    <property type="entry name" value="HAD_2"/>
    <property type="match status" value="1"/>
</dbReference>
<protein>
    <submittedName>
        <fullName evidence="1">Phosphatase</fullName>
        <ecNumber evidence="1">3.1.3.-</ecNumber>
    </submittedName>
</protein>
<dbReference type="PANTHER" id="PTHR18901:SF38">
    <property type="entry name" value="PSEUDOURIDINE-5'-PHOSPHATASE"/>
    <property type="match status" value="1"/>
</dbReference>
<dbReference type="PRINTS" id="PR00413">
    <property type="entry name" value="HADHALOGNASE"/>
</dbReference>
<evidence type="ECO:0000313" key="1">
    <source>
        <dbReference type="EMBL" id="CUP03687.1"/>
    </source>
</evidence>
<reference evidence="1 2" key="1">
    <citation type="submission" date="2015-09" db="EMBL/GenBank/DDBJ databases">
        <authorList>
            <consortium name="Pathogen Informatics"/>
        </authorList>
    </citation>
    <scope>NUCLEOTIDE SEQUENCE [LARGE SCALE GENOMIC DNA]</scope>
    <source>
        <strain evidence="1 2">2789STDY5834856</strain>
    </source>
</reference>
<dbReference type="SUPFAM" id="SSF56784">
    <property type="entry name" value="HAD-like"/>
    <property type="match status" value="1"/>
</dbReference>
<dbReference type="Gene3D" id="3.40.50.1000">
    <property type="entry name" value="HAD superfamily/HAD-like"/>
    <property type="match status" value="1"/>
</dbReference>
<sequence length="213" mass="24227">MNTIKAAIFDLDGTLVDSMWVWEQIDIDFLKSKGYTPPKDLKDDITHLTFRQTAEYFKDRFNLSDSIDEITDTWNNMAYDFYSSKVKLKEGVIPFFNKLKSLNIKIGLATSNSLPLLEATLKNNGIYHLFDAITVTDEVKKSKENPDVYLLCANKLNVSPKNCVVFEDIIAAVNGAKLAGMKVIGIYDKASEDQKEILTQTCDRYILNYNELI</sequence>